<dbReference type="InterPro" id="IPR013563">
    <property type="entry name" value="Oligopep_ABC_C"/>
</dbReference>
<keyword evidence="5" id="KW-0997">Cell inner membrane</keyword>
<accession>A0ABU2K963</accession>
<comment type="similarity">
    <text evidence="2">Belongs to the ABC transporter superfamily.</text>
</comment>
<dbReference type="Pfam" id="PF08352">
    <property type="entry name" value="oligo_HPY"/>
    <property type="match status" value="1"/>
</dbReference>
<evidence type="ECO:0000256" key="2">
    <source>
        <dbReference type="ARBA" id="ARBA00005417"/>
    </source>
</evidence>
<dbReference type="EMBL" id="JAVREI010000008">
    <property type="protein sequence ID" value="MDT0276730.1"/>
    <property type="molecule type" value="Genomic_DNA"/>
</dbReference>
<dbReference type="GO" id="GO:0005524">
    <property type="term" value="F:ATP binding"/>
    <property type="evidence" value="ECO:0007669"/>
    <property type="project" value="UniProtKB-KW"/>
</dbReference>
<evidence type="ECO:0000256" key="6">
    <source>
        <dbReference type="ARBA" id="ARBA00022741"/>
    </source>
</evidence>
<keyword evidence="3" id="KW-0813">Transport</keyword>
<evidence type="ECO:0000313" key="13">
    <source>
        <dbReference type="Proteomes" id="UP001183222"/>
    </source>
</evidence>
<evidence type="ECO:0000313" key="12">
    <source>
        <dbReference type="EMBL" id="MDT0276730.1"/>
    </source>
</evidence>
<dbReference type="PROSITE" id="PS50893">
    <property type="entry name" value="ABC_TRANSPORTER_2"/>
    <property type="match status" value="1"/>
</dbReference>
<dbReference type="PANTHER" id="PTHR43297:SF14">
    <property type="entry name" value="ATPASE AAA-TYPE CORE DOMAIN-CONTAINING PROTEIN"/>
    <property type="match status" value="1"/>
</dbReference>
<feature type="domain" description="ABC transporter" evidence="11">
    <location>
        <begin position="4"/>
        <end position="252"/>
    </location>
</feature>
<dbReference type="PROSITE" id="PS00211">
    <property type="entry name" value="ABC_TRANSPORTER_1"/>
    <property type="match status" value="1"/>
</dbReference>
<dbReference type="InterPro" id="IPR050388">
    <property type="entry name" value="ABC_Ni/Peptide_Import"/>
</dbReference>
<evidence type="ECO:0000256" key="3">
    <source>
        <dbReference type="ARBA" id="ARBA00022448"/>
    </source>
</evidence>
<proteinExistence type="inferred from homology"/>
<dbReference type="CDD" id="cd03257">
    <property type="entry name" value="ABC_NikE_OppD_transporters"/>
    <property type="match status" value="1"/>
</dbReference>
<keyword evidence="7 12" id="KW-0067">ATP-binding</keyword>
<evidence type="ECO:0000256" key="1">
    <source>
        <dbReference type="ARBA" id="ARBA00004202"/>
    </source>
</evidence>
<organism evidence="12 13">
    <name type="scientific">Blastococcus goldschmidtiae</name>
    <dbReference type="NCBI Taxonomy" id="3075546"/>
    <lineage>
        <taxon>Bacteria</taxon>
        <taxon>Bacillati</taxon>
        <taxon>Actinomycetota</taxon>
        <taxon>Actinomycetes</taxon>
        <taxon>Geodermatophilales</taxon>
        <taxon>Geodermatophilaceae</taxon>
        <taxon>Blastococcus</taxon>
    </lineage>
</organism>
<name>A0ABU2K963_9ACTN</name>
<gene>
    <name evidence="12" type="ORF">RM425_12535</name>
</gene>
<evidence type="ECO:0000256" key="7">
    <source>
        <dbReference type="ARBA" id="ARBA00022840"/>
    </source>
</evidence>
<evidence type="ECO:0000256" key="4">
    <source>
        <dbReference type="ARBA" id="ARBA00022475"/>
    </source>
</evidence>
<dbReference type="InterPro" id="IPR017871">
    <property type="entry name" value="ABC_transporter-like_CS"/>
</dbReference>
<evidence type="ECO:0000256" key="5">
    <source>
        <dbReference type="ARBA" id="ARBA00022519"/>
    </source>
</evidence>
<comment type="caution">
    <text evidence="12">The sequence shown here is derived from an EMBL/GenBank/DDBJ whole genome shotgun (WGS) entry which is preliminary data.</text>
</comment>
<protein>
    <submittedName>
        <fullName evidence="12">ABC transporter ATP-binding protein</fullName>
    </submittedName>
</protein>
<dbReference type="Pfam" id="PF00005">
    <property type="entry name" value="ABC_tran"/>
    <property type="match status" value="1"/>
</dbReference>
<dbReference type="NCBIfam" id="TIGR01727">
    <property type="entry name" value="oligo_HPY"/>
    <property type="match status" value="1"/>
</dbReference>
<dbReference type="PANTHER" id="PTHR43297">
    <property type="entry name" value="OLIGOPEPTIDE TRANSPORT ATP-BINDING PROTEIN APPD"/>
    <property type="match status" value="1"/>
</dbReference>
<evidence type="ECO:0000256" key="9">
    <source>
        <dbReference type="ARBA" id="ARBA00023136"/>
    </source>
</evidence>
<dbReference type="InterPro" id="IPR003593">
    <property type="entry name" value="AAA+_ATPase"/>
</dbReference>
<evidence type="ECO:0000256" key="10">
    <source>
        <dbReference type="SAM" id="MobiDB-lite"/>
    </source>
</evidence>
<sequence length="345" mass="35964">MNVLEIDGLTVALPAGRAARPLLSDVSLHVAQGEVVGLVGESGSGKSLTCRAALGALPPRASAEGSVRTVGDDVFALSARALRRLRSEKVGLVPQDPRAAVNPLYRVGDYLVEAVRAAGVPQAEARARAVTLLGDVGIREPERALRCWPHEFSGGMLQRVAIAGALAGRPALLLADEPTTALDVTIQAEVLSILLDITAQRSAGLLLVTHDLELAAAVCDRVYVMYAGRIIEAQPAASLFASPRHPYTAGLLHATPSLAGPVGRLEAVPGRPLGLDEAVPGCSFSARCPHVRPTCTEVVPDLVSQPGAGGIAVACLRADELRDELRRSGPGRADPDHPVLEEQPA</sequence>
<keyword evidence="4" id="KW-1003">Cell membrane</keyword>
<keyword evidence="13" id="KW-1185">Reference proteome</keyword>
<comment type="subcellular location">
    <subcellularLocation>
        <location evidence="1">Cell membrane</location>
        <topology evidence="1">Peripheral membrane protein</topology>
    </subcellularLocation>
</comment>
<evidence type="ECO:0000256" key="8">
    <source>
        <dbReference type="ARBA" id="ARBA00022967"/>
    </source>
</evidence>
<reference evidence="13" key="1">
    <citation type="submission" date="2023-07" db="EMBL/GenBank/DDBJ databases">
        <title>30 novel species of actinomycetes from the DSMZ collection.</title>
        <authorList>
            <person name="Nouioui I."/>
        </authorList>
    </citation>
    <scope>NUCLEOTIDE SEQUENCE [LARGE SCALE GENOMIC DNA]</scope>
    <source>
        <strain evidence="13">DSM 46792</strain>
    </source>
</reference>
<keyword evidence="6" id="KW-0547">Nucleotide-binding</keyword>
<dbReference type="SUPFAM" id="SSF52540">
    <property type="entry name" value="P-loop containing nucleoside triphosphate hydrolases"/>
    <property type="match status" value="1"/>
</dbReference>
<dbReference type="Gene3D" id="3.40.50.300">
    <property type="entry name" value="P-loop containing nucleotide triphosphate hydrolases"/>
    <property type="match status" value="1"/>
</dbReference>
<dbReference type="InterPro" id="IPR027417">
    <property type="entry name" value="P-loop_NTPase"/>
</dbReference>
<keyword evidence="8" id="KW-1278">Translocase</keyword>
<keyword evidence="9" id="KW-0472">Membrane</keyword>
<evidence type="ECO:0000259" key="11">
    <source>
        <dbReference type="PROSITE" id="PS50893"/>
    </source>
</evidence>
<dbReference type="InterPro" id="IPR003439">
    <property type="entry name" value="ABC_transporter-like_ATP-bd"/>
</dbReference>
<dbReference type="Proteomes" id="UP001183222">
    <property type="component" value="Unassembled WGS sequence"/>
</dbReference>
<dbReference type="SMART" id="SM00382">
    <property type="entry name" value="AAA"/>
    <property type="match status" value="1"/>
</dbReference>
<feature type="region of interest" description="Disordered" evidence="10">
    <location>
        <begin position="326"/>
        <end position="345"/>
    </location>
</feature>